<sequence>MWKEVNRVRGVMENLGLRKNPGCNWIEVKNKVHTLLAGDRLHPNMAQIIEKLEGLGMEMKKSGYRPDTNFVLQDVEEQDKENILCGHSEKLAVCLGRLSTPPGTCLCVIKNLRICGDCHTAIKFIARFEGRKIYVRDTNRFHHFKDGLCSGGDYW</sequence>
<accession>A0A835IS07</accession>
<comment type="caution">
    <text evidence="2">The sequence shown here is derived from an EMBL/GenBank/DDBJ whole genome shotgun (WGS) entry which is preliminary data.</text>
</comment>
<evidence type="ECO:0000259" key="1">
    <source>
        <dbReference type="Pfam" id="PF14432"/>
    </source>
</evidence>
<dbReference type="OrthoDB" id="1926166at2759"/>
<dbReference type="Proteomes" id="UP000631114">
    <property type="component" value="Unassembled WGS sequence"/>
</dbReference>
<evidence type="ECO:0000313" key="3">
    <source>
        <dbReference type="Proteomes" id="UP000631114"/>
    </source>
</evidence>
<proteinExistence type="predicted"/>
<dbReference type="EMBL" id="JADFTS010000002">
    <property type="protein sequence ID" value="KAF9620593.1"/>
    <property type="molecule type" value="Genomic_DNA"/>
</dbReference>
<gene>
    <name evidence="2" type="ORF">IFM89_013619</name>
</gene>
<evidence type="ECO:0000313" key="2">
    <source>
        <dbReference type="EMBL" id="KAF9620593.1"/>
    </source>
</evidence>
<name>A0A835IS07_9MAGN</name>
<dbReference type="Pfam" id="PF14432">
    <property type="entry name" value="DYW_deaminase"/>
    <property type="match status" value="1"/>
</dbReference>
<dbReference type="AlphaFoldDB" id="A0A835IS07"/>
<organism evidence="2 3">
    <name type="scientific">Coptis chinensis</name>
    <dbReference type="NCBI Taxonomy" id="261450"/>
    <lineage>
        <taxon>Eukaryota</taxon>
        <taxon>Viridiplantae</taxon>
        <taxon>Streptophyta</taxon>
        <taxon>Embryophyta</taxon>
        <taxon>Tracheophyta</taxon>
        <taxon>Spermatophyta</taxon>
        <taxon>Magnoliopsida</taxon>
        <taxon>Ranunculales</taxon>
        <taxon>Ranunculaceae</taxon>
        <taxon>Coptidoideae</taxon>
        <taxon>Coptis</taxon>
    </lineage>
</organism>
<keyword evidence="3" id="KW-1185">Reference proteome</keyword>
<dbReference type="GO" id="GO:0008270">
    <property type="term" value="F:zinc ion binding"/>
    <property type="evidence" value="ECO:0007669"/>
    <property type="project" value="InterPro"/>
</dbReference>
<feature type="domain" description="DYW" evidence="1">
    <location>
        <begin position="63"/>
        <end position="155"/>
    </location>
</feature>
<protein>
    <recommendedName>
        <fullName evidence="1">DYW domain-containing protein</fullName>
    </recommendedName>
</protein>
<dbReference type="InterPro" id="IPR032867">
    <property type="entry name" value="DYW_dom"/>
</dbReference>
<reference evidence="2 3" key="1">
    <citation type="submission" date="2020-10" db="EMBL/GenBank/DDBJ databases">
        <title>The Coptis chinensis genome and diversification of protoberbering-type alkaloids.</title>
        <authorList>
            <person name="Wang B."/>
            <person name="Shu S."/>
            <person name="Song C."/>
            <person name="Liu Y."/>
        </authorList>
    </citation>
    <scope>NUCLEOTIDE SEQUENCE [LARGE SCALE GENOMIC DNA]</scope>
    <source>
        <strain evidence="2">HL-2020</strain>
        <tissue evidence="2">Leaf</tissue>
    </source>
</reference>